<organism evidence="3 4">
    <name type="scientific">Nematostella vectensis</name>
    <name type="common">Starlet sea anemone</name>
    <dbReference type="NCBI Taxonomy" id="45351"/>
    <lineage>
        <taxon>Eukaryota</taxon>
        <taxon>Metazoa</taxon>
        <taxon>Cnidaria</taxon>
        <taxon>Anthozoa</taxon>
        <taxon>Hexacorallia</taxon>
        <taxon>Actiniaria</taxon>
        <taxon>Edwardsiidae</taxon>
        <taxon>Nematostella</taxon>
    </lineage>
</organism>
<feature type="non-terminal residue" evidence="3">
    <location>
        <position position="183"/>
    </location>
</feature>
<evidence type="ECO:0000313" key="4">
    <source>
        <dbReference type="Proteomes" id="UP000001593"/>
    </source>
</evidence>
<dbReference type="HOGENOM" id="CLU_099891_1_0_1"/>
<dbReference type="InParanoid" id="A7SJZ6"/>
<dbReference type="Pfam" id="PF01391">
    <property type="entry name" value="Collagen"/>
    <property type="match status" value="1"/>
</dbReference>
<dbReference type="InterPro" id="IPR057873">
    <property type="entry name" value="CTHRC1_C"/>
</dbReference>
<feature type="domain" description="CTHRC1 C-terminal" evidence="2">
    <location>
        <begin position="45"/>
        <end position="175"/>
    </location>
</feature>
<dbReference type="Pfam" id="PF25815">
    <property type="entry name" value="CTHRC1_C"/>
    <property type="match status" value="1"/>
</dbReference>
<keyword evidence="4" id="KW-1185">Reference proteome</keyword>
<dbReference type="InterPro" id="IPR008160">
    <property type="entry name" value="Collagen"/>
</dbReference>
<dbReference type="KEGG" id="nve:5507408"/>
<accession>A7SJZ6</accession>
<proteinExistence type="predicted"/>
<protein>
    <recommendedName>
        <fullName evidence="2">CTHRC1 C-terminal domain-containing protein</fullName>
    </recommendedName>
</protein>
<feature type="region of interest" description="Disordered" evidence="1">
    <location>
        <begin position="1"/>
        <end position="46"/>
    </location>
</feature>
<gene>
    <name evidence="3" type="ORF">NEMVEDRAFT_v1g121086</name>
</gene>
<dbReference type="Proteomes" id="UP000001593">
    <property type="component" value="Unassembled WGS sequence"/>
</dbReference>
<reference evidence="3 4" key="1">
    <citation type="journal article" date="2007" name="Science">
        <title>Sea anemone genome reveals ancestral eumetazoan gene repertoire and genomic organization.</title>
        <authorList>
            <person name="Putnam N.H."/>
            <person name="Srivastava M."/>
            <person name="Hellsten U."/>
            <person name="Dirks B."/>
            <person name="Chapman J."/>
            <person name="Salamov A."/>
            <person name="Terry A."/>
            <person name="Shapiro H."/>
            <person name="Lindquist E."/>
            <person name="Kapitonov V.V."/>
            <person name="Jurka J."/>
            <person name="Genikhovich G."/>
            <person name="Grigoriev I.V."/>
            <person name="Lucas S.M."/>
            <person name="Steele R.E."/>
            <person name="Finnerty J.R."/>
            <person name="Technau U."/>
            <person name="Martindale M.Q."/>
            <person name="Rokhsar D.S."/>
        </authorList>
    </citation>
    <scope>NUCLEOTIDE SEQUENCE [LARGE SCALE GENOMIC DNA]</scope>
    <source>
        <strain evidence="4">CH2 X CH6</strain>
    </source>
</reference>
<evidence type="ECO:0000256" key="1">
    <source>
        <dbReference type="SAM" id="MobiDB-lite"/>
    </source>
</evidence>
<dbReference type="EMBL" id="DS469682">
    <property type="protein sequence ID" value="EDO35985.1"/>
    <property type="molecule type" value="Genomic_DNA"/>
</dbReference>
<dbReference type="OrthoDB" id="5959404at2759"/>
<evidence type="ECO:0000313" key="3">
    <source>
        <dbReference type="EMBL" id="EDO35985.1"/>
    </source>
</evidence>
<dbReference type="eggNOG" id="ENOG502QSJD">
    <property type="taxonomic scope" value="Eukaryota"/>
</dbReference>
<dbReference type="OMA" id="GCHACCK"/>
<evidence type="ECO:0000259" key="2">
    <source>
        <dbReference type="Pfam" id="PF25815"/>
    </source>
</evidence>
<sequence>GVWGKPGKAGLPGKTGPRGLPGESGLPGIRGPKGEPGPNARRQATWKQCTWKRSDSMAEGKIQECFFTKEEANTSIKVSFHGNIQVSGRRGACNRWYFKINDRECSSPETIEALYYYEWLSNSTPPAMRYHRTLEGYCGGIPRGSVRVELWVGSCPGEKPGYGRVGWRSVSRMIIEEVTPPQV</sequence>
<dbReference type="AlphaFoldDB" id="A7SJZ6"/>
<name>A7SJZ6_NEMVE</name>
<dbReference type="PhylomeDB" id="A7SJZ6"/>